<evidence type="ECO:0000313" key="10">
    <source>
        <dbReference type="EMBL" id="MEQ2511455.1"/>
    </source>
</evidence>
<comment type="subcellular location">
    <subcellularLocation>
        <location evidence="8">Cell membrane</location>
        <topology evidence="8">Peripheral membrane protein</topology>
    </subcellularLocation>
</comment>
<evidence type="ECO:0000256" key="6">
    <source>
        <dbReference type="ARBA" id="ARBA00023004"/>
    </source>
</evidence>
<comment type="caution">
    <text evidence="10">The sequence shown here is derived from an EMBL/GenBank/DDBJ whole genome shotgun (WGS) entry which is preliminary data.</text>
</comment>
<keyword evidence="7 8" id="KW-0411">Iron-sulfur</keyword>
<dbReference type="Pfam" id="PF12838">
    <property type="entry name" value="Fer4_7"/>
    <property type="match status" value="1"/>
</dbReference>
<comment type="subunit">
    <text evidence="8">The complex is composed of six subunits: RnfA, RnfB, RnfC, RnfD, RnfE and RnfG.</text>
</comment>
<evidence type="ECO:0000256" key="2">
    <source>
        <dbReference type="ARBA" id="ARBA00022485"/>
    </source>
</evidence>
<dbReference type="InterPro" id="IPR010208">
    <property type="entry name" value="Ion_transpt_RnfC/RsxC"/>
</dbReference>
<dbReference type="NCBIfam" id="NF003454">
    <property type="entry name" value="PRK05035.1"/>
    <property type="match status" value="1"/>
</dbReference>
<comment type="similarity">
    <text evidence="8">Belongs to the 4Fe4S bacterial-type ferredoxin family. RnfC subfamily.</text>
</comment>
<accession>A0ABV1G7T7</accession>
<evidence type="ECO:0000256" key="4">
    <source>
        <dbReference type="ARBA" id="ARBA00022737"/>
    </source>
</evidence>
<evidence type="ECO:0000256" key="7">
    <source>
        <dbReference type="ARBA" id="ARBA00023014"/>
    </source>
</evidence>
<dbReference type="SUPFAM" id="SSF142019">
    <property type="entry name" value="Nqo1 FMN-binding domain-like"/>
    <property type="match status" value="1"/>
</dbReference>
<feature type="binding site" evidence="8">
    <location>
        <position position="373"/>
    </location>
    <ligand>
        <name>[4Fe-4S] cluster</name>
        <dbReference type="ChEBI" id="CHEBI:49883"/>
        <label>2</label>
    </ligand>
</feature>
<dbReference type="PROSITE" id="PS51379">
    <property type="entry name" value="4FE4S_FER_2"/>
    <property type="match status" value="2"/>
</dbReference>
<dbReference type="Pfam" id="PF10531">
    <property type="entry name" value="SLBB"/>
    <property type="match status" value="1"/>
</dbReference>
<keyword evidence="2 8" id="KW-0004">4Fe-4S</keyword>
<evidence type="ECO:0000256" key="5">
    <source>
        <dbReference type="ARBA" id="ARBA00022982"/>
    </source>
</evidence>
<protein>
    <recommendedName>
        <fullName evidence="8">Ion-translocating oxidoreductase complex subunit C</fullName>
        <ecNumber evidence="8">7.-.-.-</ecNumber>
    </recommendedName>
    <alternativeName>
        <fullName evidence="8">Rnf electron transport complex subunit C</fullName>
    </alternativeName>
</protein>
<dbReference type="HAMAP" id="MF_00461">
    <property type="entry name" value="RsxC_RnfC"/>
    <property type="match status" value="1"/>
</dbReference>
<dbReference type="InterPro" id="IPR026902">
    <property type="entry name" value="RnfC_N"/>
</dbReference>
<dbReference type="InterPro" id="IPR011538">
    <property type="entry name" value="Nuo51_FMN-bd"/>
</dbReference>
<dbReference type="InterPro" id="IPR037225">
    <property type="entry name" value="Nuo51_FMN-bd_sf"/>
</dbReference>
<dbReference type="EMBL" id="JBBMFF010000232">
    <property type="protein sequence ID" value="MEQ2511455.1"/>
    <property type="molecule type" value="Genomic_DNA"/>
</dbReference>
<feature type="binding site" evidence="8">
    <location>
        <position position="363"/>
    </location>
    <ligand>
        <name>[4Fe-4S] cluster</name>
        <dbReference type="ChEBI" id="CHEBI:49883"/>
        <label>1</label>
    </ligand>
</feature>
<keyword evidence="3 8" id="KW-0479">Metal-binding</keyword>
<feature type="binding site" evidence="8">
    <location>
        <position position="369"/>
    </location>
    <ligand>
        <name>[4Fe-4S] cluster</name>
        <dbReference type="ChEBI" id="CHEBI:49883"/>
        <label>1</label>
    </ligand>
</feature>
<name>A0ABV1G7T7_9FIRM</name>
<dbReference type="Proteomes" id="UP001491552">
    <property type="component" value="Unassembled WGS sequence"/>
</dbReference>
<keyword evidence="6 8" id="KW-0408">Iron</keyword>
<dbReference type="PANTHER" id="PTHR43034:SF2">
    <property type="entry name" value="ION-TRANSLOCATING OXIDOREDUCTASE COMPLEX SUBUNIT C"/>
    <property type="match status" value="1"/>
</dbReference>
<comment type="function">
    <text evidence="8">Part of a membrane-bound complex that couples electron transfer with translocation of ions across the membrane.</text>
</comment>
<feature type="binding site" evidence="8">
    <location>
        <position position="408"/>
    </location>
    <ligand>
        <name>[4Fe-4S] cluster</name>
        <dbReference type="ChEBI" id="CHEBI:49883"/>
        <label>2</label>
    </ligand>
</feature>
<reference evidence="10 11" key="1">
    <citation type="submission" date="2024-03" db="EMBL/GenBank/DDBJ databases">
        <title>Human intestinal bacterial collection.</title>
        <authorList>
            <person name="Pauvert C."/>
            <person name="Hitch T.C.A."/>
            <person name="Clavel T."/>
        </authorList>
    </citation>
    <scope>NUCLEOTIDE SEQUENCE [LARGE SCALE GENOMIC DNA]</scope>
    <source>
        <strain evidence="10 11">CLA-AA-H192</strain>
    </source>
</reference>
<keyword evidence="4 8" id="KW-0677">Repeat</keyword>
<evidence type="ECO:0000256" key="1">
    <source>
        <dbReference type="ARBA" id="ARBA00022448"/>
    </source>
</evidence>
<dbReference type="Gene3D" id="3.40.50.11540">
    <property type="entry name" value="NADH-ubiquinone oxidoreductase 51kDa subunit"/>
    <property type="match status" value="1"/>
</dbReference>
<keyword evidence="8" id="KW-0472">Membrane</keyword>
<dbReference type="RefSeq" id="WP_349136165.1">
    <property type="nucleotide sequence ID" value="NZ_JBBMFF010000232.1"/>
</dbReference>
<evidence type="ECO:0000259" key="9">
    <source>
        <dbReference type="PROSITE" id="PS51379"/>
    </source>
</evidence>
<dbReference type="SUPFAM" id="SSF46548">
    <property type="entry name" value="alpha-helical ferredoxin"/>
    <property type="match status" value="1"/>
</dbReference>
<evidence type="ECO:0000313" key="11">
    <source>
        <dbReference type="Proteomes" id="UP001491552"/>
    </source>
</evidence>
<keyword evidence="8" id="KW-1278">Translocase</keyword>
<feature type="domain" description="4Fe-4S ferredoxin-type" evidence="9">
    <location>
        <begin position="355"/>
        <end position="383"/>
    </location>
</feature>
<organism evidence="10 11">
    <name type="scientific">Faecousia intestinalis</name>
    <dbReference type="NCBI Taxonomy" id="3133167"/>
    <lineage>
        <taxon>Bacteria</taxon>
        <taxon>Bacillati</taxon>
        <taxon>Bacillota</taxon>
        <taxon>Clostridia</taxon>
        <taxon>Eubacteriales</taxon>
        <taxon>Oscillospiraceae</taxon>
        <taxon>Faecousia</taxon>
    </lineage>
</organism>
<keyword evidence="1 8" id="KW-0813">Transport</keyword>
<feature type="binding site" evidence="8">
    <location>
        <position position="402"/>
    </location>
    <ligand>
        <name>[4Fe-4S] cluster</name>
        <dbReference type="ChEBI" id="CHEBI:49883"/>
        <label>2</label>
    </ligand>
</feature>
<feature type="binding site" evidence="8">
    <location>
        <position position="366"/>
    </location>
    <ligand>
        <name>[4Fe-4S] cluster</name>
        <dbReference type="ChEBI" id="CHEBI:49883"/>
        <label>1</label>
    </ligand>
</feature>
<gene>
    <name evidence="10" type="primary">rsxC</name>
    <name evidence="8" type="synonym">rnfC</name>
    <name evidence="10" type="ORF">WMO66_09380</name>
</gene>
<dbReference type="NCBIfam" id="TIGR01945">
    <property type="entry name" value="rnfC"/>
    <property type="match status" value="1"/>
</dbReference>
<dbReference type="InterPro" id="IPR017896">
    <property type="entry name" value="4Fe4S_Fe-S-bd"/>
</dbReference>
<evidence type="ECO:0000256" key="3">
    <source>
        <dbReference type="ARBA" id="ARBA00022723"/>
    </source>
</evidence>
<feature type="binding site" evidence="8">
    <location>
        <position position="405"/>
    </location>
    <ligand>
        <name>[4Fe-4S] cluster</name>
        <dbReference type="ChEBI" id="CHEBI:49883"/>
        <label>2</label>
    </ligand>
</feature>
<dbReference type="InterPro" id="IPR019554">
    <property type="entry name" value="Soluble_ligand-bd"/>
</dbReference>
<keyword evidence="5 8" id="KW-0249">Electron transport</keyword>
<sequence length="445" mass="46708">MKRAFFGGVHPKGYKELSREAAIVPLHPSVVSVAMSQHIGAPCQPLVKVGDRVTVGQKIGDGQGLCVPVHASVSGTVTAIEARPHPGGNLQTAIVIESDGRDTLCPTVKPRDPEAVAAMSAEDLIAVIREAGITGMGGAGFPTSVKLSSGLGKVDTVIVNGAECEPYITSDDRLMRETPERVVGGLRVVLQILQPKRAAIGIEQNKPEAIAAISAVLGSGIELLPLHVRYPQGAEKQLIQTVTGRCVPPGGLPAHVGCAVFNAATCAAIYDAVYLGLPLVRRAVTVTGSAIAKPGNFLAPIGTAYSDLVEAAGGFALPPYKILCGGPMMGIAQYTLRTATIKGNNALTCYSDKDRHETPNPHCIRCGKCVEACPMHLMPLFLHRAVNRGDLERLDELHVMDCIECGSCAYGCPAGIPLVQSFRTGKKLVRDAAAREKAKKEAAAK</sequence>
<dbReference type="PANTHER" id="PTHR43034">
    <property type="entry name" value="ION-TRANSLOCATING OXIDOREDUCTASE COMPLEX SUBUNIT C"/>
    <property type="match status" value="1"/>
</dbReference>
<keyword evidence="8" id="KW-1003">Cell membrane</keyword>
<dbReference type="Pfam" id="PF13375">
    <property type="entry name" value="RnfC_N"/>
    <property type="match status" value="1"/>
</dbReference>
<feature type="binding site" evidence="8">
    <location>
        <position position="412"/>
    </location>
    <ligand>
        <name>[4Fe-4S] cluster</name>
        <dbReference type="ChEBI" id="CHEBI:49883"/>
        <label>1</label>
    </ligand>
</feature>
<keyword evidence="11" id="KW-1185">Reference proteome</keyword>
<evidence type="ECO:0000256" key="8">
    <source>
        <dbReference type="HAMAP-Rule" id="MF_00461"/>
    </source>
</evidence>
<comment type="cofactor">
    <cofactor evidence="8">
        <name>[4Fe-4S] cluster</name>
        <dbReference type="ChEBI" id="CHEBI:49883"/>
    </cofactor>
    <text evidence="8">Binds 2 [4Fe-4S] clusters per subunit.</text>
</comment>
<feature type="domain" description="4Fe-4S ferredoxin-type" evidence="9">
    <location>
        <begin position="393"/>
        <end position="422"/>
    </location>
</feature>
<proteinExistence type="inferred from homology"/>
<dbReference type="InterPro" id="IPR017900">
    <property type="entry name" value="4Fe4S_Fe_S_CS"/>
</dbReference>
<dbReference type="PROSITE" id="PS00198">
    <property type="entry name" value="4FE4S_FER_1"/>
    <property type="match status" value="2"/>
</dbReference>
<dbReference type="Pfam" id="PF01512">
    <property type="entry name" value="Complex1_51K"/>
    <property type="match status" value="1"/>
</dbReference>
<dbReference type="EC" id="7.-.-.-" evidence="8"/>
<dbReference type="Gene3D" id="3.30.70.20">
    <property type="match status" value="1"/>
</dbReference>